<proteinExistence type="predicted"/>
<evidence type="ECO:0000313" key="3">
    <source>
        <dbReference type="Proteomes" id="UP000092993"/>
    </source>
</evidence>
<dbReference type="PANTHER" id="PTHR28013">
    <property type="entry name" value="PROTEIN DCV1-RELATED"/>
    <property type="match status" value="1"/>
</dbReference>
<keyword evidence="1" id="KW-0812">Transmembrane</keyword>
<keyword evidence="3" id="KW-1185">Reference proteome</keyword>
<dbReference type="PANTHER" id="PTHR28013:SF4">
    <property type="entry name" value="MARVEL DOMAIN-CONTAINING PROTEIN"/>
    <property type="match status" value="1"/>
</dbReference>
<dbReference type="OrthoDB" id="3365245at2759"/>
<protein>
    <submittedName>
        <fullName evidence="2">Uncharacterized protein</fullName>
    </submittedName>
</protein>
<dbReference type="EMBL" id="LUGG01000020">
    <property type="protein sequence ID" value="OBZ68614.1"/>
    <property type="molecule type" value="Genomic_DNA"/>
</dbReference>
<dbReference type="InterPro" id="IPR051380">
    <property type="entry name" value="pH-response_reg_palI/RIM9"/>
</dbReference>
<gene>
    <name evidence="2" type="ORF">A0H81_11664</name>
</gene>
<dbReference type="STRING" id="5627.A0A1C7M0J1"/>
<name>A0A1C7M0J1_GRIFR</name>
<accession>A0A1C7M0J1</accession>
<comment type="caution">
    <text evidence="2">The sequence shown here is derived from an EMBL/GenBank/DDBJ whole genome shotgun (WGS) entry which is preliminary data.</text>
</comment>
<dbReference type="AlphaFoldDB" id="A0A1C7M0J1"/>
<evidence type="ECO:0000256" key="1">
    <source>
        <dbReference type="SAM" id="Phobius"/>
    </source>
</evidence>
<reference evidence="2 3" key="1">
    <citation type="submission" date="2016-03" db="EMBL/GenBank/DDBJ databases">
        <title>Whole genome sequencing of Grifola frondosa 9006-11.</title>
        <authorList>
            <person name="Min B."/>
            <person name="Park H."/>
            <person name="Kim J.-G."/>
            <person name="Cho H."/>
            <person name="Oh Y.-L."/>
            <person name="Kong W.-S."/>
            <person name="Choi I.-G."/>
        </authorList>
    </citation>
    <scope>NUCLEOTIDE SEQUENCE [LARGE SCALE GENOMIC DNA]</scope>
    <source>
        <strain evidence="2 3">9006-11</strain>
    </source>
</reference>
<feature type="transmembrane region" description="Helical" evidence="1">
    <location>
        <begin position="30"/>
        <end position="51"/>
    </location>
</feature>
<evidence type="ECO:0000313" key="2">
    <source>
        <dbReference type="EMBL" id="OBZ68614.1"/>
    </source>
</evidence>
<dbReference type="GO" id="GO:0005886">
    <property type="term" value="C:plasma membrane"/>
    <property type="evidence" value="ECO:0007669"/>
    <property type="project" value="TreeGrafter"/>
</dbReference>
<dbReference type="Proteomes" id="UP000092993">
    <property type="component" value="Unassembled WGS sequence"/>
</dbReference>
<dbReference type="GO" id="GO:0035838">
    <property type="term" value="C:growing cell tip"/>
    <property type="evidence" value="ECO:0007669"/>
    <property type="project" value="TreeGrafter"/>
</dbReference>
<organism evidence="2 3">
    <name type="scientific">Grifola frondosa</name>
    <name type="common">Maitake</name>
    <name type="synonym">Polyporus frondosus</name>
    <dbReference type="NCBI Taxonomy" id="5627"/>
    <lineage>
        <taxon>Eukaryota</taxon>
        <taxon>Fungi</taxon>
        <taxon>Dikarya</taxon>
        <taxon>Basidiomycota</taxon>
        <taxon>Agaricomycotina</taxon>
        <taxon>Agaricomycetes</taxon>
        <taxon>Polyporales</taxon>
        <taxon>Grifolaceae</taxon>
        <taxon>Grifola</taxon>
    </lineage>
</organism>
<dbReference type="GO" id="GO:0032153">
    <property type="term" value="C:cell division site"/>
    <property type="evidence" value="ECO:0007669"/>
    <property type="project" value="TreeGrafter"/>
</dbReference>
<keyword evidence="1" id="KW-0472">Membrane</keyword>
<sequence length="100" mass="11238">MIAFIFDLVLFFLTKSRINSVSGGSATMGIGIWLTLAAWICLFFAGCFYGLGRCCIRRRPRDRDWQNKDGPGAENGFAEQMRLDAVKAEADRKARQKQGE</sequence>
<keyword evidence="1" id="KW-1133">Transmembrane helix</keyword>